<keyword evidence="6 10" id="KW-0804">Transcription</keyword>
<evidence type="ECO:0000256" key="7">
    <source>
        <dbReference type="ARBA" id="ARBA00023242"/>
    </source>
</evidence>
<feature type="compositionally biased region" description="Polar residues" evidence="11">
    <location>
        <begin position="193"/>
        <end position="208"/>
    </location>
</feature>
<comment type="subcellular location">
    <subcellularLocation>
        <location evidence="1 10">Nucleus</location>
    </subcellularLocation>
</comment>
<evidence type="ECO:0000256" key="4">
    <source>
        <dbReference type="ARBA" id="ARBA00022491"/>
    </source>
</evidence>
<comment type="function">
    <text evidence="9">Aux/IAA proteins are short-lived transcriptional factors that function as repressors of early auxin response genes at low auxin concentrations. Repression is thought to result from the interaction with auxin response factors (ARFs), proteins that bind to the auxin-responsive promoter element (AuxRE). Formation of heterodimers with ARF proteins may alter their ability to modulate early auxin response genes expression.</text>
</comment>
<name>A0A445LS77_GLYSO</name>
<dbReference type="PANTHER" id="PTHR31734">
    <property type="entry name" value="AUXIN-RESPONSIVE PROTEIN IAA17"/>
    <property type="match status" value="1"/>
</dbReference>
<protein>
    <recommendedName>
        <fullName evidence="10">Auxin-induced protein</fullName>
    </recommendedName>
</protein>
<evidence type="ECO:0000256" key="3">
    <source>
        <dbReference type="ARBA" id="ARBA00011726"/>
    </source>
</evidence>
<keyword evidence="4 10" id="KW-0678">Repressor</keyword>
<dbReference type="Proteomes" id="UP000289340">
    <property type="component" value="Chromosome 2"/>
</dbReference>
<comment type="similarity">
    <text evidence="2 10">Belongs to the Aux/IAA family.</text>
</comment>
<reference evidence="13 14" key="1">
    <citation type="submission" date="2018-09" db="EMBL/GenBank/DDBJ databases">
        <title>A high-quality reference genome of wild soybean provides a powerful tool to mine soybean genomes.</title>
        <authorList>
            <person name="Xie M."/>
            <person name="Chung C.Y.L."/>
            <person name="Li M.-W."/>
            <person name="Wong F.-L."/>
            <person name="Chan T.-F."/>
            <person name="Lam H.-M."/>
        </authorList>
    </citation>
    <scope>NUCLEOTIDE SEQUENCE [LARGE SCALE GENOMIC DNA]</scope>
    <source>
        <strain evidence="14">cv. W05</strain>
        <tissue evidence="13">Hypocotyl of etiolated seedlings</tissue>
    </source>
</reference>
<evidence type="ECO:0000256" key="11">
    <source>
        <dbReference type="SAM" id="MobiDB-lite"/>
    </source>
</evidence>
<evidence type="ECO:0000256" key="9">
    <source>
        <dbReference type="ARBA" id="ARBA00025283"/>
    </source>
</evidence>
<dbReference type="EMBL" id="QZWG01000002">
    <property type="protein sequence ID" value="RZC26133.1"/>
    <property type="molecule type" value="Genomic_DNA"/>
</dbReference>
<dbReference type="SUPFAM" id="SSF54277">
    <property type="entry name" value="CAD &amp; PB1 domains"/>
    <property type="match status" value="1"/>
</dbReference>
<keyword evidence="8 10" id="KW-0927">Auxin signaling pathway</keyword>
<dbReference type="GO" id="GO:0009734">
    <property type="term" value="P:auxin-activated signaling pathway"/>
    <property type="evidence" value="ECO:0007669"/>
    <property type="project" value="UniProtKB-UniRule"/>
</dbReference>
<evidence type="ECO:0000256" key="10">
    <source>
        <dbReference type="RuleBase" id="RU004549"/>
    </source>
</evidence>
<evidence type="ECO:0000313" key="13">
    <source>
        <dbReference type="EMBL" id="RZC26133.1"/>
    </source>
</evidence>
<gene>
    <name evidence="13" type="ORF">D0Y65_004693</name>
</gene>
<dbReference type="InterPro" id="IPR003311">
    <property type="entry name" value="AUX_IAA"/>
</dbReference>
<evidence type="ECO:0000256" key="5">
    <source>
        <dbReference type="ARBA" id="ARBA00023015"/>
    </source>
</evidence>
<dbReference type="InterPro" id="IPR033389">
    <property type="entry name" value="AUX/IAA_dom"/>
</dbReference>
<feature type="region of interest" description="Disordered" evidence="11">
    <location>
        <begin position="184"/>
        <end position="211"/>
    </location>
</feature>
<comment type="subunit">
    <text evidence="3 10">Homodimers and heterodimers.</text>
</comment>
<evidence type="ECO:0000256" key="2">
    <source>
        <dbReference type="ARBA" id="ARBA00006728"/>
    </source>
</evidence>
<dbReference type="PANTHER" id="PTHR31734:SF104">
    <property type="entry name" value="AUXIN-INDUCED PROTEIN"/>
    <property type="match status" value="1"/>
</dbReference>
<dbReference type="Gene3D" id="3.10.20.90">
    <property type="entry name" value="Phosphatidylinositol 3-kinase Catalytic Subunit, Chain A, domain 1"/>
    <property type="match status" value="1"/>
</dbReference>
<dbReference type="Pfam" id="PF02309">
    <property type="entry name" value="AUX_IAA"/>
    <property type="match status" value="2"/>
</dbReference>
<feature type="domain" description="PB1" evidence="12">
    <location>
        <begin position="246"/>
        <end position="323"/>
    </location>
</feature>
<keyword evidence="14" id="KW-1185">Reference proteome</keyword>
<evidence type="ECO:0000256" key="6">
    <source>
        <dbReference type="ARBA" id="ARBA00023163"/>
    </source>
</evidence>
<keyword evidence="5 10" id="KW-0805">Transcription regulation</keyword>
<organism evidence="13 14">
    <name type="scientific">Glycine soja</name>
    <name type="common">Wild soybean</name>
    <dbReference type="NCBI Taxonomy" id="3848"/>
    <lineage>
        <taxon>Eukaryota</taxon>
        <taxon>Viridiplantae</taxon>
        <taxon>Streptophyta</taxon>
        <taxon>Embryophyta</taxon>
        <taxon>Tracheophyta</taxon>
        <taxon>Spermatophyta</taxon>
        <taxon>Magnoliopsida</taxon>
        <taxon>eudicotyledons</taxon>
        <taxon>Gunneridae</taxon>
        <taxon>Pentapetalae</taxon>
        <taxon>rosids</taxon>
        <taxon>fabids</taxon>
        <taxon>Fabales</taxon>
        <taxon>Fabaceae</taxon>
        <taxon>Papilionoideae</taxon>
        <taxon>50 kb inversion clade</taxon>
        <taxon>NPAAA clade</taxon>
        <taxon>indigoferoid/millettioid clade</taxon>
        <taxon>Phaseoleae</taxon>
        <taxon>Glycine</taxon>
        <taxon>Glycine subgen. Soja</taxon>
    </lineage>
</organism>
<dbReference type="InterPro" id="IPR053793">
    <property type="entry name" value="PB1-like"/>
</dbReference>
<accession>A0A445LS77</accession>
<proteinExistence type="inferred from homology"/>
<evidence type="ECO:0000259" key="12">
    <source>
        <dbReference type="PROSITE" id="PS51745"/>
    </source>
</evidence>
<sequence>MSKPLLGIAEEEGQSNVTLLVSSSATMESVCLNSSKLKERNYMGLSDCSSVDSSAPSFSDETKSNLNLKATELRLGLPGSQSPERDSDLCLRSSIQFDEKPLFPLHPATDEHHSSSKPAVLGNKRGFSDVMSGFAEEKLLVSSEVNTILPPRPSSNVGLKPSSMLENVGAQQQAKELATVKVGHERSHAVNESRPNLNDSTNNNSSAPATKAQVVGWPPIRSFRKNSLVTTSKNVEEVDGKVGPGALFVKDPVTAYVDVMSGSCGSHGNLGGEVLNETKLKDLLHGSEYVLTYEDKDGDWMLVGDVPWEMFTETCKRLRIMKSSEAIGLAPRAVEKSKSRN</sequence>
<evidence type="ECO:0000313" key="14">
    <source>
        <dbReference type="Proteomes" id="UP000289340"/>
    </source>
</evidence>
<dbReference type="PROSITE" id="PS51745">
    <property type="entry name" value="PB1"/>
    <property type="match status" value="1"/>
</dbReference>
<dbReference type="GO" id="GO:0005634">
    <property type="term" value="C:nucleus"/>
    <property type="evidence" value="ECO:0007669"/>
    <property type="project" value="UniProtKB-SubCell"/>
</dbReference>
<dbReference type="GO" id="GO:0006355">
    <property type="term" value="P:regulation of DNA-templated transcription"/>
    <property type="evidence" value="ECO:0007669"/>
    <property type="project" value="InterPro"/>
</dbReference>
<dbReference type="AlphaFoldDB" id="A0A445LS77"/>
<keyword evidence="7 10" id="KW-0539">Nucleus</keyword>
<comment type="caution">
    <text evidence="13">The sequence shown here is derived from an EMBL/GenBank/DDBJ whole genome shotgun (WGS) entry which is preliminary data.</text>
</comment>
<evidence type="ECO:0000256" key="8">
    <source>
        <dbReference type="ARBA" id="ARBA00023294"/>
    </source>
</evidence>
<evidence type="ECO:0000256" key="1">
    <source>
        <dbReference type="ARBA" id="ARBA00004123"/>
    </source>
</evidence>